<sequence>MFYMTWSHLMVHNMKLFLTDMKLDFANEESEEQRTSGFRIIYCSCFYIEMRTKLRGAEYMC</sequence>
<dbReference type="EMBL" id="CM007658">
    <property type="protein sequence ID" value="ONH92430.1"/>
    <property type="molecule type" value="Genomic_DNA"/>
</dbReference>
<dbReference type="Gramene" id="ONH92419">
    <property type="protein sequence ID" value="ONH92419"/>
    <property type="gene ID" value="PRUPE_8G174700"/>
</dbReference>
<dbReference type="EMBL" id="CM007658">
    <property type="protein sequence ID" value="ONH92420.1"/>
    <property type="molecule type" value="Genomic_DNA"/>
</dbReference>
<dbReference type="EMBL" id="CM007658">
    <property type="protein sequence ID" value="ONH92425.1"/>
    <property type="molecule type" value="Genomic_DNA"/>
</dbReference>
<keyword evidence="2" id="KW-1185">Reference proteome</keyword>
<dbReference type="Gramene" id="ONH92420">
    <property type="protein sequence ID" value="ONH92420"/>
    <property type="gene ID" value="PRUPE_8G174700"/>
</dbReference>
<dbReference type="Gramene" id="ONH92422">
    <property type="protein sequence ID" value="ONH92422"/>
    <property type="gene ID" value="PRUPE_8G174700"/>
</dbReference>
<dbReference type="Gramene" id="ONH92429">
    <property type="protein sequence ID" value="ONH92429"/>
    <property type="gene ID" value="PRUPE_8G174700"/>
</dbReference>
<name>A0A251MZA0_PRUPE</name>
<gene>
    <name evidence="1" type="ORF">PRUPE_8G174700</name>
</gene>
<dbReference type="Gramene" id="ONH92427">
    <property type="protein sequence ID" value="ONH92427"/>
    <property type="gene ID" value="PRUPE_8G174700"/>
</dbReference>
<dbReference type="EMBL" id="CM007658">
    <property type="protein sequence ID" value="ONH92424.1"/>
    <property type="molecule type" value="Genomic_DNA"/>
</dbReference>
<dbReference type="EMBL" id="CM007658">
    <property type="protein sequence ID" value="ONH92419.1"/>
    <property type="molecule type" value="Genomic_DNA"/>
</dbReference>
<accession>A0A251MZA0</accession>
<protein>
    <submittedName>
        <fullName evidence="1">Uncharacterized protein</fullName>
    </submittedName>
</protein>
<dbReference type="Proteomes" id="UP000006882">
    <property type="component" value="Chromosome G8"/>
</dbReference>
<dbReference type="EMBL" id="CM007658">
    <property type="protein sequence ID" value="ONH92429.1"/>
    <property type="molecule type" value="Genomic_DNA"/>
</dbReference>
<dbReference type="Gramene" id="ONH92421">
    <property type="protein sequence ID" value="ONH92421"/>
    <property type="gene ID" value="PRUPE_8G174700"/>
</dbReference>
<proteinExistence type="predicted"/>
<organism evidence="1 2">
    <name type="scientific">Prunus persica</name>
    <name type="common">Peach</name>
    <name type="synonym">Amygdalus persica</name>
    <dbReference type="NCBI Taxonomy" id="3760"/>
    <lineage>
        <taxon>Eukaryota</taxon>
        <taxon>Viridiplantae</taxon>
        <taxon>Streptophyta</taxon>
        <taxon>Embryophyta</taxon>
        <taxon>Tracheophyta</taxon>
        <taxon>Spermatophyta</taxon>
        <taxon>Magnoliopsida</taxon>
        <taxon>eudicotyledons</taxon>
        <taxon>Gunneridae</taxon>
        <taxon>Pentapetalae</taxon>
        <taxon>rosids</taxon>
        <taxon>fabids</taxon>
        <taxon>Rosales</taxon>
        <taxon>Rosaceae</taxon>
        <taxon>Amygdaloideae</taxon>
        <taxon>Amygdaleae</taxon>
        <taxon>Prunus</taxon>
    </lineage>
</organism>
<dbReference type="Gramene" id="ONH92424">
    <property type="protein sequence ID" value="ONH92424"/>
    <property type="gene ID" value="PRUPE_8G174700"/>
</dbReference>
<dbReference type="EMBL" id="CM007658">
    <property type="protein sequence ID" value="ONH92422.1"/>
    <property type="molecule type" value="Genomic_DNA"/>
</dbReference>
<dbReference type="AlphaFoldDB" id="A0A251MZA0"/>
<reference evidence="1" key="2">
    <citation type="submission" date="2016-12" db="EMBL/GenBank/DDBJ databases">
        <title>WGS assembly of Prunus persica.</title>
        <authorList>
            <person name="Verde I."/>
            <person name="Jenkins J."/>
            <person name="Dondini L."/>
            <person name="Micali S."/>
            <person name="Pagliarani G."/>
            <person name="Vendramin E."/>
            <person name="Paris R."/>
            <person name="Aramini V."/>
            <person name="Gazza L."/>
            <person name="Rossini L."/>
            <person name="Bassi D."/>
            <person name="Troggio M."/>
            <person name="Shu S."/>
            <person name="Grimwood J.H."/>
            <person name="Tartarini S."/>
            <person name="Dettori M.T."/>
            <person name="Schmutz J."/>
        </authorList>
    </citation>
    <scope>NUCLEOTIDE SEQUENCE</scope>
</reference>
<dbReference type="EMBL" id="CM007658">
    <property type="protein sequence ID" value="ONH92427.1"/>
    <property type="molecule type" value="Genomic_DNA"/>
</dbReference>
<dbReference type="EMBL" id="CM007658">
    <property type="protein sequence ID" value="ONH92428.1"/>
    <property type="molecule type" value="Genomic_DNA"/>
</dbReference>
<dbReference type="Gramene" id="ONH92426">
    <property type="protein sequence ID" value="ONH92426"/>
    <property type="gene ID" value="PRUPE_8G174700"/>
</dbReference>
<dbReference type="Gramene" id="ONH92425">
    <property type="protein sequence ID" value="ONH92425"/>
    <property type="gene ID" value="PRUPE_8G174700"/>
</dbReference>
<dbReference type="Gramene" id="ONH92428">
    <property type="protein sequence ID" value="ONH92428"/>
    <property type="gene ID" value="PRUPE_8G174700"/>
</dbReference>
<evidence type="ECO:0000313" key="1">
    <source>
        <dbReference type="EMBL" id="ONH92422.1"/>
    </source>
</evidence>
<dbReference type="EMBL" id="CM007658">
    <property type="protein sequence ID" value="ONH92421.1"/>
    <property type="molecule type" value="Genomic_DNA"/>
</dbReference>
<dbReference type="Gramene" id="ONH92430">
    <property type="protein sequence ID" value="ONH92430"/>
    <property type="gene ID" value="PRUPE_8G174700"/>
</dbReference>
<dbReference type="Gramene" id="ONH92423">
    <property type="protein sequence ID" value="ONH92423"/>
    <property type="gene ID" value="PRUPE_8G174700"/>
</dbReference>
<evidence type="ECO:0000313" key="2">
    <source>
        <dbReference type="Proteomes" id="UP000006882"/>
    </source>
</evidence>
<dbReference type="EMBL" id="CM007658">
    <property type="protein sequence ID" value="ONH92426.1"/>
    <property type="molecule type" value="Genomic_DNA"/>
</dbReference>
<reference evidence="1 2" key="1">
    <citation type="journal article" date="2013" name="Nat. Genet.">
        <title>The high-quality draft genome of peach (Prunus persica) identifies unique patterns of genetic diversity, domestication and genome evolution.</title>
        <authorList>
            <consortium name="International Peach Genome Initiative"/>
            <person name="Verde I."/>
            <person name="Abbott A.G."/>
            <person name="Scalabrin S."/>
            <person name="Jung S."/>
            <person name="Shu S."/>
            <person name="Marroni F."/>
            <person name="Zhebentyayeva T."/>
            <person name="Dettori M.T."/>
            <person name="Grimwood J."/>
            <person name="Cattonaro F."/>
            <person name="Zuccolo A."/>
            <person name="Rossini L."/>
            <person name="Jenkins J."/>
            <person name="Vendramin E."/>
            <person name="Meisel L.A."/>
            <person name="Decroocq V."/>
            <person name="Sosinski B."/>
            <person name="Prochnik S."/>
            <person name="Mitros T."/>
            <person name="Policriti A."/>
            <person name="Cipriani G."/>
            <person name="Dondini L."/>
            <person name="Ficklin S."/>
            <person name="Goodstein D.M."/>
            <person name="Xuan P."/>
            <person name="Del Fabbro C."/>
            <person name="Aramini V."/>
            <person name="Copetti D."/>
            <person name="Gonzalez S."/>
            <person name="Horner D.S."/>
            <person name="Falchi R."/>
            <person name="Lucas S."/>
            <person name="Mica E."/>
            <person name="Maldonado J."/>
            <person name="Lazzari B."/>
            <person name="Bielenberg D."/>
            <person name="Pirona R."/>
            <person name="Miculan M."/>
            <person name="Barakat A."/>
            <person name="Testolin R."/>
            <person name="Stella A."/>
            <person name="Tartarini S."/>
            <person name="Tonutti P."/>
            <person name="Arus P."/>
            <person name="Orellana A."/>
            <person name="Wells C."/>
            <person name="Main D."/>
            <person name="Vizzotto G."/>
            <person name="Silva H."/>
            <person name="Salamini F."/>
            <person name="Schmutz J."/>
            <person name="Morgante M."/>
            <person name="Rokhsar D.S."/>
        </authorList>
    </citation>
    <scope>NUCLEOTIDE SEQUENCE [LARGE SCALE GENOMIC DNA]</scope>
    <source>
        <strain evidence="2">cv. Nemared</strain>
    </source>
</reference>
<dbReference type="EMBL" id="CM007658">
    <property type="protein sequence ID" value="ONH92423.1"/>
    <property type="molecule type" value="Genomic_DNA"/>
</dbReference>